<feature type="region of interest" description="Disordered" evidence="1">
    <location>
        <begin position="1"/>
        <end position="32"/>
    </location>
</feature>
<evidence type="ECO:0000313" key="3">
    <source>
        <dbReference type="Proteomes" id="UP000000702"/>
    </source>
</evidence>
<accession>F9WFR5</accession>
<dbReference type="AlphaFoldDB" id="F9WFR5"/>
<name>F9WFR5_TRYCI</name>
<gene>
    <name evidence="2" type="ORF">TCIL3000_0_10940</name>
</gene>
<dbReference type="EMBL" id="CAEQ01002180">
    <property type="protein sequence ID" value="CCD16143.1"/>
    <property type="molecule type" value="Genomic_DNA"/>
</dbReference>
<reference evidence="2 3" key="2">
    <citation type="journal article" date="2012" name="Proc. Natl. Acad. Sci. U.S.A.">
        <title>Antigenic diversity is generated by distinct evolutionary mechanisms in African trypanosome species.</title>
        <authorList>
            <person name="Jackson A.P."/>
            <person name="Berry A."/>
            <person name="Aslett M."/>
            <person name="Allison H.C."/>
            <person name="Burton P."/>
            <person name="Vavrova-Anderson J."/>
            <person name="Brown R."/>
            <person name="Browne H."/>
            <person name="Corton N."/>
            <person name="Hauser H."/>
            <person name="Gamble J."/>
            <person name="Gilderthorp R."/>
            <person name="Marcello L."/>
            <person name="McQuillan J."/>
            <person name="Otto T.D."/>
            <person name="Quail M.A."/>
            <person name="Sanders M.J."/>
            <person name="van Tonder A."/>
            <person name="Ginger M.L."/>
            <person name="Field M.C."/>
            <person name="Barry J.D."/>
            <person name="Hertz-Fowler C."/>
            <person name="Berriman M."/>
        </authorList>
    </citation>
    <scope>NUCLEOTIDE SEQUENCE [LARGE SCALE GENOMIC DNA]</scope>
    <source>
        <strain evidence="2 3">IL3000</strain>
    </source>
</reference>
<evidence type="ECO:0000313" key="2">
    <source>
        <dbReference type="EMBL" id="CCD16143.1"/>
    </source>
</evidence>
<dbReference type="Proteomes" id="UP000000702">
    <property type="component" value="Unassembled WGS sequence"/>
</dbReference>
<proteinExistence type="predicted"/>
<keyword evidence="3" id="KW-1185">Reference proteome</keyword>
<reference evidence="3" key="1">
    <citation type="submission" date="2011-07" db="EMBL/GenBank/DDBJ databases">
        <title>Divergent evolution of antigenic variation in African trypanosomes.</title>
        <authorList>
            <person name="Jackson A.P."/>
            <person name="Berry A."/>
            <person name="Allison H.C."/>
            <person name="Burton P."/>
            <person name="Anderson J."/>
            <person name="Aslett M."/>
            <person name="Brown R."/>
            <person name="Corton N."/>
            <person name="Harris D."/>
            <person name="Hauser H."/>
            <person name="Gamble J."/>
            <person name="Gilderthorp R."/>
            <person name="McQuillan J."/>
            <person name="Quail M.A."/>
            <person name="Sanders M."/>
            <person name="Van Tonder A."/>
            <person name="Ginger M.L."/>
            <person name="Donelson J.E."/>
            <person name="Field M.C."/>
            <person name="Barry J.D."/>
            <person name="Berriman M."/>
            <person name="Hertz-Fowler C."/>
        </authorList>
    </citation>
    <scope>NUCLEOTIDE SEQUENCE [LARGE SCALE GENOMIC DNA]</scope>
    <source>
        <strain evidence="3">IL3000</strain>
    </source>
</reference>
<protein>
    <submittedName>
        <fullName evidence="2">Uncharacterized protein</fullName>
    </submittedName>
</protein>
<evidence type="ECO:0000256" key="1">
    <source>
        <dbReference type="SAM" id="MobiDB-lite"/>
    </source>
</evidence>
<sequence>MRRIEKVGREIRSVAGKPDKRDTTHVASSMTLSEEKKLMGNVRDLRLNNTKKTICQVPFAPSLFLGLLGVARGSWIQHKRLSVRLSIAALSHSRAGAVTTRWPGRA</sequence>
<organism evidence="2 3">
    <name type="scientific">Trypanosoma congolense (strain IL3000)</name>
    <dbReference type="NCBI Taxonomy" id="1068625"/>
    <lineage>
        <taxon>Eukaryota</taxon>
        <taxon>Discoba</taxon>
        <taxon>Euglenozoa</taxon>
        <taxon>Kinetoplastea</taxon>
        <taxon>Metakinetoplastina</taxon>
        <taxon>Trypanosomatida</taxon>
        <taxon>Trypanosomatidae</taxon>
        <taxon>Trypanosoma</taxon>
        <taxon>Nannomonas</taxon>
    </lineage>
</organism>
<feature type="compositionally biased region" description="Basic and acidic residues" evidence="1">
    <location>
        <begin position="1"/>
        <end position="24"/>
    </location>
</feature>
<comment type="caution">
    <text evidence="2">The sequence shown here is derived from an EMBL/GenBank/DDBJ whole genome shotgun (WGS) entry which is preliminary data.</text>
</comment>